<keyword evidence="2" id="KW-1185">Reference proteome</keyword>
<evidence type="ECO:0000313" key="1">
    <source>
        <dbReference type="EMBL" id="MFC3123518.1"/>
    </source>
</evidence>
<dbReference type="Proteomes" id="UP001595593">
    <property type="component" value="Unassembled WGS sequence"/>
</dbReference>
<sequence>MAVSRHRRNHLLAPAQAVAAMAAKGQDAALRRAQVITAAEAGDPMAFVTLASIVEDLRRVHERLERTAAAAEDDDQRLAVASLSAQQLRATEVRAKLGGVTGYAPPQAGTEGNRPPFSVNIYLGNRVERIAPVIDAFSTEPLKD</sequence>
<evidence type="ECO:0000313" key="2">
    <source>
        <dbReference type="Proteomes" id="UP001595593"/>
    </source>
</evidence>
<proteinExistence type="predicted"/>
<organism evidence="1 2">
    <name type="scientific">Teichococcus globiformis</name>
    <dbReference type="NCBI Taxonomy" id="2307229"/>
    <lineage>
        <taxon>Bacteria</taxon>
        <taxon>Pseudomonadati</taxon>
        <taxon>Pseudomonadota</taxon>
        <taxon>Alphaproteobacteria</taxon>
        <taxon>Acetobacterales</taxon>
        <taxon>Roseomonadaceae</taxon>
        <taxon>Roseomonas</taxon>
    </lineage>
</organism>
<gene>
    <name evidence="1" type="ORF">ACFOD4_00475</name>
</gene>
<accession>A0ABV7FW94</accession>
<dbReference type="RefSeq" id="WP_379592473.1">
    <property type="nucleotide sequence ID" value="NZ_JBHRTN010000002.1"/>
</dbReference>
<reference evidence="2" key="1">
    <citation type="journal article" date="2019" name="Int. J. Syst. Evol. Microbiol.">
        <title>The Global Catalogue of Microorganisms (GCM) 10K type strain sequencing project: providing services to taxonomists for standard genome sequencing and annotation.</title>
        <authorList>
            <consortium name="The Broad Institute Genomics Platform"/>
            <consortium name="The Broad Institute Genome Sequencing Center for Infectious Disease"/>
            <person name="Wu L."/>
            <person name="Ma J."/>
        </authorList>
    </citation>
    <scope>NUCLEOTIDE SEQUENCE [LARGE SCALE GENOMIC DNA]</scope>
    <source>
        <strain evidence="2">KCTC 52094</strain>
    </source>
</reference>
<dbReference type="EMBL" id="JBHRTN010000002">
    <property type="protein sequence ID" value="MFC3123518.1"/>
    <property type="molecule type" value="Genomic_DNA"/>
</dbReference>
<comment type="caution">
    <text evidence="1">The sequence shown here is derived from an EMBL/GenBank/DDBJ whole genome shotgun (WGS) entry which is preliminary data.</text>
</comment>
<name>A0ABV7FW94_9PROT</name>
<protein>
    <submittedName>
        <fullName evidence="1">Uncharacterized protein</fullName>
    </submittedName>
</protein>